<dbReference type="Proteomes" id="UP000800200">
    <property type="component" value="Unassembled WGS sequence"/>
</dbReference>
<dbReference type="PANTHER" id="PTHR43142:SF1">
    <property type="entry name" value="CARBOXYLIC ESTER HYDROLASE"/>
    <property type="match status" value="1"/>
</dbReference>
<proteinExistence type="inferred from homology"/>
<comment type="similarity">
    <text evidence="1">Belongs to the type-B carboxylesterase/lipase family.</text>
</comment>
<dbReference type="EMBL" id="ML994705">
    <property type="protein sequence ID" value="KAF2176585.1"/>
    <property type="molecule type" value="Genomic_DNA"/>
</dbReference>
<keyword evidence="3" id="KW-1133">Transmembrane helix</keyword>
<feature type="transmembrane region" description="Helical" evidence="3">
    <location>
        <begin position="51"/>
        <end position="71"/>
    </location>
</feature>
<protein>
    <submittedName>
        <fullName evidence="5">Alpha/beta-hydrolase</fullName>
    </submittedName>
</protein>
<gene>
    <name evidence="5" type="ORF">K469DRAFT_733684</name>
</gene>
<dbReference type="Pfam" id="PF00135">
    <property type="entry name" value="COesterase"/>
    <property type="match status" value="1"/>
</dbReference>
<dbReference type="AlphaFoldDB" id="A0A6A6DBT6"/>
<dbReference type="InterPro" id="IPR002018">
    <property type="entry name" value="CarbesteraseB"/>
</dbReference>
<reference evidence="5" key="1">
    <citation type="journal article" date="2020" name="Stud. Mycol.">
        <title>101 Dothideomycetes genomes: a test case for predicting lifestyles and emergence of pathogens.</title>
        <authorList>
            <person name="Haridas S."/>
            <person name="Albert R."/>
            <person name="Binder M."/>
            <person name="Bloem J."/>
            <person name="Labutti K."/>
            <person name="Salamov A."/>
            <person name="Andreopoulos B."/>
            <person name="Baker S."/>
            <person name="Barry K."/>
            <person name="Bills G."/>
            <person name="Bluhm B."/>
            <person name="Cannon C."/>
            <person name="Castanera R."/>
            <person name="Culley D."/>
            <person name="Daum C."/>
            <person name="Ezra D."/>
            <person name="Gonzalez J."/>
            <person name="Henrissat B."/>
            <person name="Kuo A."/>
            <person name="Liang C."/>
            <person name="Lipzen A."/>
            <person name="Lutzoni F."/>
            <person name="Magnuson J."/>
            <person name="Mondo S."/>
            <person name="Nolan M."/>
            <person name="Ohm R."/>
            <person name="Pangilinan J."/>
            <person name="Park H.-J."/>
            <person name="Ramirez L."/>
            <person name="Alfaro M."/>
            <person name="Sun H."/>
            <person name="Tritt A."/>
            <person name="Yoshinaga Y."/>
            <person name="Zwiers L.-H."/>
            <person name="Turgeon B."/>
            <person name="Goodwin S."/>
            <person name="Spatafora J."/>
            <person name="Crous P."/>
            <person name="Grigoriev I."/>
        </authorList>
    </citation>
    <scope>NUCLEOTIDE SEQUENCE</scope>
    <source>
        <strain evidence="5">CBS 207.26</strain>
    </source>
</reference>
<keyword evidence="2 5" id="KW-0378">Hydrolase</keyword>
<accession>A0A6A6DBT6</accession>
<organism evidence="5 6">
    <name type="scientific">Zopfia rhizophila CBS 207.26</name>
    <dbReference type="NCBI Taxonomy" id="1314779"/>
    <lineage>
        <taxon>Eukaryota</taxon>
        <taxon>Fungi</taxon>
        <taxon>Dikarya</taxon>
        <taxon>Ascomycota</taxon>
        <taxon>Pezizomycotina</taxon>
        <taxon>Dothideomycetes</taxon>
        <taxon>Dothideomycetes incertae sedis</taxon>
        <taxon>Zopfiaceae</taxon>
        <taxon>Zopfia</taxon>
    </lineage>
</organism>
<sequence>MARWNFRNHIRTTSAPTVPYSYVIFNSTFIPPSPSIKPPHIFTILSLLPKIGLCTLILSPIVLATLTVYILKPYITYLGKTSNSIEHFQNIKFVYSASGTRPFAPPEPYIPPRDTVADASFPGLACPRSKILCPSSFTETKEISEDYIKLQITQPVGLDEGGRGVRMIPHFDPDNFIALSVANGELMICFVVQYRLSIFGFARLDLKSLNLGLRDQRVAFEWIKGNIGDFDGNENRITVFGLSAGGTSMRLQTLAELEDEDMLKRLREVLMEKLLYSVENHSPAGIFTFIRCPILYRVGMFVKDGAAIFAGPAHLNQMEEGVIVLLKSFAYALTPSHFLTLFSLNDLVDFEEDFLHYNASKSENDPEVSVHNFRLSRMLRGLLFTCSSIDFGYHMMQHSRLLDPNFPGVRLYALDQSMLTPFWKAAGMPYVGVSYGSDTNYIFNDVFLEGEVRHEDRRLSKVLVGSLIEYSCSGDPRVNVWVIGGPYGTGAVSAGEKDFAEYEEMNMQRVVQYGFEFREMKSVGFYVRKREIGREKLLKRCAYISSFFS</sequence>
<dbReference type="OrthoDB" id="408631at2759"/>
<feature type="domain" description="Carboxylesterase type B" evidence="4">
    <location>
        <begin position="82"/>
        <end position="259"/>
    </location>
</feature>
<keyword evidence="6" id="KW-1185">Reference proteome</keyword>
<evidence type="ECO:0000256" key="1">
    <source>
        <dbReference type="ARBA" id="ARBA00005964"/>
    </source>
</evidence>
<dbReference type="PANTHER" id="PTHR43142">
    <property type="entry name" value="CARBOXYLIC ESTER HYDROLASE"/>
    <property type="match status" value="1"/>
</dbReference>
<evidence type="ECO:0000313" key="5">
    <source>
        <dbReference type="EMBL" id="KAF2176585.1"/>
    </source>
</evidence>
<dbReference type="InterPro" id="IPR029058">
    <property type="entry name" value="AB_hydrolase_fold"/>
</dbReference>
<keyword evidence="3" id="KW-0472">Membrane</keyword>
<evidence type="ECO:0000313" key="6">
    <source>
        <dbReference type="Proteomes" id="UP000800200"/>
    </source>
</evidence>
<dbReference type="SUPFAM" id="SSF53474">
    <property type="entry name" value="alpha/beta-Hydrolases"/>
    <property type="match status" value="1"/>
</dbReference>
<dbReference type="Gene3D" id="3.40.50.1820">
    <property type="entry name" value="alpha/beta hydrolase"/>
    <property type="match status" value="2"/>
</dbReference>
<evidence type="ECO:0000256" key="3">
    <source>
        <dbReference type="SAM" id="Phobius"/>
    </source>
</evidence>
<keyword evidence="3" id="KW-0812">Transmembrane</keyword>
<evidence type="ECO:0000256" key="2">
    <source>
        <dbReference type="ARBA" id="ARBA00022801"/>
    </source>
</evidence>
<dbReference type="GO" id="GO:0016787">
    <property type="term" value="F:hydrolase activity"/>
    <property type="evidence" value="ECO:0007669"/>
    <property type="project" value="UniProtKB-KW"/>
</dbReference>
<evidence type="ECO:0000259" key="4">
    <source>
        <dbReference type="Pfam" id="PF00135"/>
    </source>
</evidence>
<name>A0A6A6DBT6_9PEZI</name>